<dbReference type="GO" id="GO:0006261">
    <property type="term" value="P:DNA-templated DNA replication"/>
    <property type="evidence" value="ECO:0007669"/>
    <property type="project" value="UniProtKB-UniRule"/>
</dbReference>
<proteinExistence type="inferred from homology"/>
<dbReference type="Pfam" id="PF11490">
    <property type="entry name" value="DNA_pol3_a_NII"/>
    <property type="match status" value="1"/>
</dbReference>
<dbReference type="Gene3D" id="6.10.140.1510">
    <property type="match status" value="1"/>
</dbReference>
<dbReference type="InterPro" id="IPR006054">
    <property type="entry name" value="DnaQ"/>
</dbReference>
<dbReference type="InterPro" id="IPR004805">
    <property type="entry name" value="DnaE2/DnaE/PolC"/>
</dbReference>
<evidence type="ECO:0000256" key="9">
    <source>
        <dbReference type="ARBA" id="ARBA00022839"/>
    </source>
</evidence>
<dbReference type="InterPro" id="IPR028112">
    <property type="entry name" value="DNA_PolC-type_N_I"/>
</dbReference>
<keyword evidence="10 13" id="KW-0239">DNA-directed DNA polymerase</keyword>
<dbReference type="Pfam" id="PF14480">
    <property type="entry name" value="DNA_pol3_a_NI"/>
    <property type="match status" value="1"/>
</dbReference>
<evidence type="ECO:0000256" key="6">
    <source>
        <dbReference type="ARBA" id="ARBA00022705"/>
    </source>
</evidence>
<evidence type="ECO:0000256" key="13">
    <source>
        <dbReference type="HAMAP-Rule" id="MF_00356"/>
    </source>
</evidence>
<evidence type="ECO:0000256" key="11">
    <source>
        <dbReference type="ARBA" id="ARBA00049244"/>
    </source>
</evidence>
<sequence length="1434" mass="162846">MTKKNDLFLQLLKQVKFPDNFADNELLQKGEIENVDVYARERRWKIHVFFNTPLDFDTYHALAKAIEQDFNPFVDVELEVKTADGDAKHLPDYWKYVVQNSKKLQPVVREFLQNQTPYFEKDKWLIPAQNKVVNGLINEQVLADLNEEFRKYGFFNIKFTTKLDESRIDENFKSLEQQQAEHESAMQAFYEQNPPEPKPKKSNNSRTSKFGKGKINEKAQFVQIKDIEDGTSNVVLEGNIFSTELKELKSGKAIWTGEITDYTDSISFKKFVSDKDEIDYLSSIKPGVWARMQGYAADDQWQHDVVFNIRNMELVEHKGRQEKYEGEQKRVELHLHTNMSQVDAIDPPTNFIKTAKKFGQKAIAITDHGDVQSFPEAYHTGKAEDMKILYGYEANTIDDHALLVLNPAEMDYRDREYVIFDVETTGLSSVYDTIIEIGAVKMKNGEVLERFDKFINPHHPLSDTTINLTSITDEMVSAADDEDVVIKQFKDFYGNRPLCGHNVQFDVGFVNAALRRAGLDEITQPVVDTLEVSRLLHPEQTRHTLDSLAKKYNVVLEHHHRANQDAEATGYLMFKLLDAFYDRFHEADLGKMNDYAKYGQVYKRARPHHMTVLALNQEGLKNMYKLISVASTKYFYRVPRTPMSELRKYHKGLIYGSGCWQGEVFIAMMQKGYDDAREKAKFYDFLEVQPPANYQTLIDDHLISDEDELHEIISNIYKLGKELNKPVVATGDSHYVEPHEAIYRKILLAAQKGNPDRNKSLPDLHFYSTQEMLDAFDFLGKDVAKEIVIENTNKIADQIEDIAPIKSGLYPPHIADADQEMKDLTYNKAYELYGKPLPKLVKDRIDMELNSIISNGYAVIYLISQRLVAKSNKDGYLVGSRGSVGSSLVATMSGITEVNPLAPHYRCPKCKYSHFYENGEYGSGFDLPDKDCPKCGTPLVKDGQDIPFATFLGFHGDKVPDIDLNFSGDYQPVAHNYIRVMFGPDNSYRAGTIATVADKTAFGYVKHYEDEHELHLRNAELDRLAAGASGVKRTTGQHPAGIVVVPDDMDIYDFTPVQYPADDLNAAWLTTHFDFHSIHDNILKFDILGHDDPTMIRMLQDLSGIDPLTIPPDDPGVMSLFASPDILGVTPEQIQSQTGTLGVPEFGTRFVRGMLEETKPNTFSELLQISGLSHGTDVWLGNAEDLIKNGTCKIKDVIGCRDNIMMDLIHWGVKPEVAFSTMESVRHGRGISDDDMAVLKKNDNIPDWYIPSCLKIKYMFPKAHATAYILMALRIAWFKVYYPVIYYTAYFSVRADLFDLVAMSHGKNTVKAAMKEIQDKGMDVSAKDKSLLTVLEIANECLERGIKIKMVDVNESEATDFKILDEHTILAPFNAVPGLGDNAAKQIVAARAEQEFLSKEDLSKRGKVSQTIMDYFENNGVLEGMPDQNQLSLF</sequence>
<dbReference type="STRING" id="1423758.FC41_GL000201"/>
<evidence type="ECO:0000256" key="12">
    <source>
        <dbReference type="ARBA" id="ARBA00070925"/>
    </source>
</evidence>
<dbReference type="Gene3D" id="3.30.1900.20">
    <property type="match status" value="2"/>
</dbReference>
<dbReference type="InterPro" id="IPR029460">
    <property type="entry name" value="DNAPol_HHH"/>
</dbReference>
<dbReference type="Gene3D" id="3.20.20.140">
    <property type="entry name" value="Metal-dependent hydrolases"/>
    <property type="match status" value="2"/>
</dbReference>
<dbReference type="InterPro" id="IPR003141">
    <property type="entry name" value="Pol/His_phosphatase_N"/>
</dbReference>
<keyword evidence="18" id="KW-1185">Reference proteome</keyword>
<accession>I7L4X0</accession>
<evidence type="ECO:0000256" key="8">
    <source>
        <dbReference type="ARBA" id="ARBA00022801"/>
    </source>
</evidence>
<dbReference type="InterPro" id="IPR024754">
    <property type="entry name" value="DNA_PolC-like_N_II"/>
</dbReference>
<evidence type="ECO:0000256" key="1">
    <source>
        <dbReference type="ARBA" id="ARBA00003452"/>
    </source>
</evidence>
<evidence type="ECO:0000256" key="2">
    <source>
        <dbReference type="ARBA" id="ARBA00012417"/>
    </source>
</evidence>
<dbReference type="PANTHER" id="PTHR32294:SF5">
    <property type="entry name" value="DNA POLYMERASE III POLC-TYPE"/>
    <property type="match status" value="1"/>
</dbReference>
<dbReference type="NCBIfam" id="NF001688">
    <property type="entry name" value="PRK00448.1"/>
    <property type="match status" value="1"/>
</dbReference>
<dbReference type="Proteomes" id="UP000009320">
    <property type="component" value="Unassembled WGS sequence"/>
</dbReference>
<dbReference type="Pfam" id="PF17657">
    <property type="entry name" value="DNA_pol3_finger"/>
    <property type="match status" value="1"/>
</dbReference>
<dbReference type="GeneID" id="82846318"/>
<evidence type="ECO:0000256" key="3">
    <source>
        <dbReference type="ARBA" id="ARBA00022490"/>
    </source>
</evidence>
<dbReference type="CDD" id="cd06127">
    <property type="entry name" value="DEDDh"/>
    <property type="match status" value="1"/>
</dbReference>
<evidence type="ECO:0000256" key="7">
    <source>
        <dbReference type="ARBA" id="ARBA00022722"/>
    </source>
</evidence>
<dbReference type="GO" id="GO:0003887">
    <property type="term" value="F:DNA-directed DNA polymerase activity"/>
    <property type="evidence" value="ECO:0007669"/>
    <property type="project" value="UniProtKB-UniRule"/>
</dbReference>
<dbReference type="OrthoDB" id="9804290at2"/>
<dbReference type="SMART" id="SM00481">
    <property type="entry name" value="POLIIIAc"/>
    <property type="match status" value="1"/>
</dbReference>
<dbReference type="Pfam" id="PF02811">
    <property type="entry name" value="PHP"/>
    <property type="match status" value="1"/>
</dbReference>
<feature type="domain" description="Polymerase/histidinol phosphatase N-terminal" evidence="16">
    <location>
        <begin position="331"/>
        <end position="398"/>
    </location>
</feature>
<dbReference type="Pfam" id="PF00929">
    <property type="entry name" value="RNase_T"/>
    <property type="match status" value="1"/>
</dbReference>
<keyword evidence="7 13" id="KW-0540">Nuclease</keyword>
<comment type="similarity">
    <text evidence="13">Belongs to the DNA polymerase type-C family. PolC subfamily.</text>
</comment>
<protein>
    <recommendedName>
        <fullName evidence="12 13">DNA polymerase III PolC-type</fullName>
        <shortName evidence="13">PolIII</shortName>
        <ecNumber evidence="2 13">2.7.7.7</ecNumber>
    </recommendedName>
</protein>
<dbReference type="SMART" id="SM00479">
    <property type="entry name" value="EXOIII"/>
    <property type="match status" value="1"/>
</dbReference>
<dbReference type="NCBIfam" id="TIGR01405">
    <property type="entry name" value="polC_Gram_pos"/>
    <property type="match status" value="1"/>
</dbReference>
<dbReference type="Pfam" id="PF07733">
    <property type="entry name" value="DNA_pol3_alpha"/>
    <property type="match status" value="2"/>
</dbReference>
<dbReference type="NCBIfam" id="TIGR00573">
    <property type="entry name" value="dnaq"/>
    <property type="match status" value="1"/>
</dbReference>
<dbReference type="InterPro" id="IPR012340">
    <property type="entry name" value="NA-bd_OB-fold"/>
</dbReference>
<dbReference type="EC" id="2.7.7.7" evidence="2 13"/>
<dbReference type="EMBL" id="CAKE01000001">
    <property type="protein sequence ID" value="CCI81037.1"/>
    <property type="molecule type" value="Genomic_DNA"/>
</dbReference>
<dbReference type="PANTHER" id="PTHR32294">
    <property type="entry name" value="DNA POLYMERASE III SUBUNIT ALPHA"/>
    <property type="match status" value="1"/>
</dbReference>
<keyword evidence="6 13" id="KW-0235">DNA replication</keyword>
<keyword evidence="5 13" id="KW-0548">Nucleotidyltransferase</keyword>
<dbReference type="InterPro" id="IPR004013">
    <property type="entry name" value="PHP_dom"/>
</dbReference>
<evidence type="ECO:0000256" key="10">
    <source>
        <dbReference type="ARBA" id="ARBA00022932"/>
    </source>
</evidence>
<dbReference type="GO" id="GO:0008408">
    <property type="term" value="F:3'-5' exonuclease activity"/>
    <property type="evidence" value="ECO:0007669"/>
    <property type="project" value="UniProtKB-UniRule"/>
</dbReference>
<dbReference type="InterPro" id="IPR006308">
    <property type="entry name" value="Pol_III_a_PolC-type_gram_pos"/>
</dbReference>
<keyword evidence="4 13" id="KW-0808">Transferase</keyword>
<dbReference type="eggNOG" id="COG2176">
    <property type="taxonomic scope" value="Bacteria"/>
</dbReference>
<reference evidence="17 18" key="1">
    <citation type="submission" date="2012-06" db="EMBL/GenBank/DDBJ databases">
        <title>Draft Genome Sequence of Lactobacillus hominis Strain CRBIP 24.179T, isolated from human intestine.</title>
        <authorList>
            <person name="Cousin S."/>
            <person name="Ma L."/>
            <person name="Bizet C."/>
            <person name="Loux V."/>
            <person name="Bouchier C."/>
            <person name="Clermont D."/>
            <person name="Creno S."/>
        </authorList>
    </citation>
    <scope>NUCLEOTIDE SEQUENCE [LARGE SCALE GENOMIC DNA]</scope>
    <source>
        <strain evidence="18">CRBIP 24.179T</strain>
    </source>
</reference>
<evidence type="ECO:0000313" key="18">
    <source>
        <dbReference type="Proteomes" id="UP000009320"/>
    </source>
</evidence>
<dbReference type="RefSeq" id="WP_008469640.1">
    <property type="nucleotide sequence ID" value="NZ_AYZP01000001.1"/>
</dbReference>
<dbReference type="HAMAP" id="MF_00356">
    <property type="entry name" value="DNApol_PolC"/>
    <property type="match status" value="1"/>
</dbReference>
<dbReference type="CDD" id="cd07435">
    <property type="entry name" value="PHP_PolIIIA_POLC"/>
    <property type="match status" value="1"/>
</dbReference>
<evidence type="ECO:0000256" key="4">
    <source>
        <dbReference type="ARBA" id="ARBA00022679"/>
    </source>
</evidence>
<comment type="subcellular location">
    <subcellularLocation>
        <location evidence="13">Cytoplasm</location>
    </subcellularLocation>
</comment>
<comment type="caution">
    <text evidence="17">The sequence shown here is derived from an EMBL/GenBank/DDBJ whole genome shotgun (WGS) entry which is preliminary data.</text>
</comment>
<dbReference type="Gene3D" id="1.10.150.870">
    <property type="match status" value="1"/>
</dbReference>
<keyword evidence="9 13" id="KW-0269">Exonuclease</keyword>
<dbReference type="InterPro" id="IPR040982">
    <property type="entry name" value="DNA_pol3_finger"/>
</dbReference>
<keyword evidence="3 13" id="KW-0963">Cytoplasm</keyword>
<evidence type="ECO:0000259" key="15">
    <source>
        <dbReference type="SMART" id="SM00479"/>
    </source>
</evidence>
<dbReference type="SUPFAM" id="SSF53098">
    <property type="entry name" value="Ribonuclease H-like"/>
    <property type="match status" value="1"/>
</dbReference>
<name>I7L4X0_9LACO</name>
<dbReference type="InterPro" id="IPR012337">
    <property type="entry name" value="RNaseH-like_sf"/>
</dbReference>
<dbReference type="FunFam" id="3.30.420.10:FF:000045">
    <property type="entry name" value="3'-5' exonuclease DinG"/>
    <property type="match status" value="1"/>
</dbReference>
<dbReference type="GO" id="GO:0003677">
    <property type="term" value="F:DNA binding"/>
    <property type="evidence" value="ECO:0007669"/>
    <property type="project" value="UniProtKB-UniRule"/>
</dbReference>
<dbReference type="InterPro" id="IPR011708">
    <property type="entry name" value="DNA_pol3_alpha_NTPase_dom"/>
</dbReference>
<evidence type="ECO:0000256" key="5">
    <source>
        <dbReference type="ARBA" id="ARBA00022695"/>
    </source>
</evidence>
<organism evidence="17 18">
    <name type="scientific">Lactobacillus hominis DSM 23910 = CRBIP 24.179</name>
    <dbReference type="NCBI Taxonomy" id="1423758"/>
    <lineage>
        <taxon>Bacteria</taxon>
        <taxon>Bacillati</taxon>
        <taxon>Bacillota</taxon>
        <taxon>Bacilli</taxon>
        <taxon>Lactobacillales</taxon>
        <taxon>Lactobacillaceae</taxon>
        <taxon>Lactobacillus</taxon>
    </lineage>
</organism>
<keyword evidence="8 13" id="KW-0378">Hydrolase</keyword>
<dbReference type="Gene3D" id="3.30.420.10">
    <property type="entry name" value="Ribonuclease H-like superfamily/Ribonuclease H"/>
    <property type="match status" value="1"/>
</dbReference>
<dbReference type="Pfam" id="PF14579">
    <property type="entry name" value="HHH_6"/>
    <property type="match status" value="1"/>
</dbReference>
<dbReference type="InterPro" id="IPR036397">
    <property type="entry name" value="RNaseH_sf"/>
</dbReference>
<dbReference type="InterPro" id="IPR013520">
    <property type="entry name" value="Ribonucl_H"/>
</dbReference>
<dbReference type="CDD" id="cd04484">
    <property type="entry name" value="polC_OBF"/>
    <property type="match status" value="1"/>
</dbReference>
<dbReference type="GO" id="GO:0005737">
    <property type="term" value="C:cytoplasm"/>
    <property type="evidence" value="ECO:0007669"/>
    <property type="project" value="UniProtKB-SubCell"/>
</dbReference>
<dbReference type="Gene3D" id="1.10.150.700">
    <property type="entry name" value="PolC, middle finger domain"/>
    <property type="match status" value="1"/>
</dbReference>
<comment type="function">
    <text evidence="1 13">Required for replicative DNA synthesis. This DNA polymerase also exhibits 3' to 5' exonuclease activity.</text>
</comment>
<feature type="region of interest" description="Disordered" evidence="14">
    <location>
        <begin position="191"/>
        <end position="211"/>
    </location>
</feature>
<gene>
    <name evidence="13" type="primary">polC</name>
    <name evidence="17" type="ORF">BN55_03750</name>
</gene>
<evidence type="ECO:0000313" key="17">
    <source>
        <dbReference type="EMBL" id="CCI81037.1"/>
    </source>
</evidence>
<feature type="domain" description="Exonuclease" evidence="15">
    <location>
        <begin position="416"/>
        <end position="582"/>
    </location>
</feature>
<dbReference type="Gene3D" id="2.40.50.140">
    <property type="entry name" value="Nucleic acid-binding proteins"/>
    <property type="match status" value="1"/>
</dbReference>
<evidence type="ECO:0000259" key="16">
    <source>
        <dbReference type="SMART" id="SM00481"/>
    </source>
</evidence>
<dbReference type="InterPro" id="IPR044923">
    <property type="entry name" value="PolC_middle_finger_sf"/>
</dbReference>
<dbReference type="PATRIC" id="fig|1423758.3.peg.205"/>
<comment type="catalytic activity">
    <reaction evidence="11 13">
        <text>DNA(n) + a 2'-deoxyribonucleoside 5'-triphosphate = DNA(n+1) + diphosphate</text>
        <dbReference type="Rhea" id="RHEA:22508"/>
        <dbReference type="Rhea" id="RHEA-COMP:17339"/>
        <dbReference type="Rhea" id="RHEA-COMP:17340"/>
        <dbReference type="ChEBI" id="CHEBI:33019"/>
        <dbReference type="ChEBI" id="CHEBI:61560"/>
        <dbReference type="ChEBI" id="CHEBI:173112"/>
        <dbReference type="EC" id="2.7.7.7"/>
    </reaction>
</comment>
<evidence type="ECO:0000256" key="14">
    <source>
        <dbReference type="SAM" id="MobiDB-lite"/>
    </source>
</evidence>